<reference evidence="1 2" key="1">
    <citation type="journal article" date="2011" name="J. Bacteriol.">
        <title>Complete genome sequence of seawater bacterium Glaciecola nitratireducens FR1064T.</title>
        <authorList>
            <person name="Bian F."/>
            <person name="Qin Q.L."/>
            <person name="Xie B.B."/>
            <person name="Shu Y.L."/>
            <person name="Zhang X.Y."/>
            <person name="Yu Y."/>
            <person name="Chen B."/>
            <person name="Chen X.L."/>
            <person name="Zhou B.C."/>
            <person name="Zhang Y.Z."/>
        </authorList>
    </citation>
    <scope>NUCLEOTIDE SEQUENCE [LARGE SCALE GENOMIC DNA]</scope>
    <source>
        <strain evidence="2">JCM 12485 / KCTC 12276 / FR1064</strain>
    </source>
</reference>
<proteinExistence type="predicted"/>
<sequence length="47" mass="5431">MFVTVSADAHLAKLESIEQLPYVHYLRMSSTDRFDVFVYVAPLHVYA</sequence>
<dbReference type="EMBL" id="CP003060">
    <property type="protein sequence ID" value="AEP30224.1"/>
    <property type="molecule type" value="Genomic_DNA"/>
</dbReference>
<gene>
    <name evidence="1" type="ordered locus">GNIT_2116</name>
</gene>
<dbReference type="HOGENOM" id="CLU_3168571_0_0_6"/>
<accession>G4QH36</accession>
<dbReference type="KEGG" id="gni:GNIT_2116"/>
<protein>
    <submittedName>
        <fullName evidence="1">Uncharacterized protein</fullName>
    </submittedName>
</protein>
<evidence type="ECO:0000313" key="2">
    <source>
        <dbReference type="Proteomes" id="UP000009282"/>
    </source>
</evidence>
<keyword evidence="2" id="KW-1185">Reference proteome</keyword>
<dbReference type="Proteomes" id="UP000009282">
    <property type="component" value="Chromosome"/>
</dbReference>
<dbReference type="AlphaFoldDB" id="G4QH36"/>
<organism evidence="1 2">
    <name type="scientific">Glaciecola nitratireducens (strain JCM 12485 / KCTC 12276 / FR1064)</name>
    <dbReference type="NCBI Taxonomy" id="1085623"/>
    <lineage>
        <taxon>Bacteria</taxon>
        <taxon>Pseudomonadati</taxon>
        <taxon>Pseudomonadota</taxon>
        <taxon>Gammaproteobacteria</taxon>
        <taxon>Alteromonadales</taxon>
        <taxon>Alteromonadaceae</taxon>
        <taxon>Brumicola</taxon>
    </lineage>
</organism>
<name>G4QH36_GLANF</name>
<evidence type="ECO:0000313" key="1">
    <source>
        <dbReference type="EMBL" id="AEP30224.1"/>
    </source>
</evidence>